<dbReference type="PANTHER" id="PTHR43377:SF6">
    <property type="entry name" value="GFO_IDH_MOCA-LIKE OXIDOREDUCTASE N-TERMINAL DOMAIN-CONTAINING PROTEIN"/>
    <property type="match status" value="1"/>
</dbReference>
<gene>
    <name evidence="3" type="primary">mviM_4</name>
    <name evidence="3" type="ORF">SCARUB_02098</name>
</gene>
<dbReference type="PATRIC" id="fig|1872076.5.peg.2469"/>
<name>A0A1E3XB02_9BACT</name>
<dbReference type="SUPFAM" id="SSF55347">
    <property type="entry name" value="Glyceraldehyde-3-phosphate dehydrogenase-like, C-terminal domain"/>
    <property type="match status" value="1"/>
</dbReference>
<dbReference type="InterPro" id="IPR000683">
    <property type="entry name" value="Gfo/Idh/MocA-like_OxRdtase_N"/>
</dbReference>
<evidence type="ECO:0000259" key="2">
    <source>
        <dbReference type="Pfam" id="PF22725"/>
    </source>
</evidence>
<accession>A0A1E3XB02</accession>
<dbReference type="PANTHER" id="PTHR43377">
    <property type="entry name" value="BILIVERDIN REDUCTASE A"/>
    <property type="match status" value="1"/>
</dbReference>
<evidence type="ECO:0000313" key="4">
    <source>
        <dbReference type="Proteomes" id="UP000094056"/>
    </source>
</evidence>
<dbReference type="Gene3D" id="3.30.360.10">
    <property type="entry name" value="Dihydrodipicolinate Reductase, domain 2"/>
    <property type="match status" value="1"/>
</dbReference>
<dbReference type="Gene3D" id="3.40.50.720">
    <property type="entry name" value="NAD(P)-binding Rossmann-like Domain"/>
    <property type="match status" value="1"/>
</dbReference>
<feature type="domain" description="Gfo/Idh/MocA-like oxidoreductase N-terminal" evidence="1">
    <location>
        <begin position="12"/>
        <end position="126"/>
    </location>
</feature>
<protein>
    <submittedName>
        <fullName evidence="3">Oxidoreductase</fullName>
    </submittedName>
</protein>
<feature type="domain" description="GFO/IDH/MocA-like oxidoreductase" evidence="2">
    <location>
        <begin position="134"/>
        <end position="244"/>
    </location>
</feature>
<proteinExistence type="predicted"/>
<dbReference type="Pfam" id="PF01408">
    <property type="entry name" value="GFO_IDH_MocA"/>
    <property type="match status" value="1"/>
</dbReference>
<dbReference type="InterPro" id="IPR055170">
    <property type="entry name" value="GFO_IDH_MocA-like_dom"/>
</dbReference>
<dbReference type="SUPFAM" id="SSF51735">
    <property type="entry name" value="NAD(P)-binding Rossmann-fold domains"/>
    <property type="match status" value="1"/>
</dbReference>
<dbReference type="GO" id="GO:0000166">
    <property type="term" value="F:nucleotide binding"/>
    <property type="evidence" value="ECO:0007669"/>
    <property type="project" value="InterPro"/>
</dbReference>
<dbReference type="InterPro" id="IPR051450">
    <property type="entry name" value="Gfo/Idh/MocA_Oxidoreductases"/>
</dbReference>
<evidence type="ECO:0000259" key="1">
    <source>
        <dbReference type="Pfam" id="PF01408"/>
    </source>
</evidence>
<dbReference type="Pfam" id="PF22725">
    <property type="entry name" value="GFO_IDH_MocA_C3"/>
    <property type="match status" value="1"/>
</dbReference>
<reference evidence="3 4" key="1">
    <citation type="submission" date="2016-07" db="EMBL/GenBank/DDBJ databases">
        <title>Draft genome of Scalindua rubra, obtained from a brine-seawater interface in the Red Sea, sheds light on salt adaptation in anammox bacteria.</title>
        <authorList>
            <person name="Speth D.R."/>
            <person name="Lagkouvardos I."/>
            <person name="Wang Y."/>
            <person name="Qian P.-Y."/>
            <person name="Dutilh B.E."/>
            <person name="Jetten M.S."/>
        </authorList>
    </citation>
    <scope>NUCLEOTIDE SEQUENCE [LARGE SCALE GENOMIC DNA]</scope>
    <source>
        <strain evidence="3">BSI-1</strain>
    </source>
</reference>
<dbReference type="AlphaFoldDB" id="A0A1E3XB02"/>
<sequence>MDDRLQIPAAQIGCGYWGPNLLRNLIANKECSIKTVVDIIQKRREFVKEHYPYIEVAGDVKNVFNDELIDAVVIATPAETHYGLAIAALEAGKHILVEKPMAMTVEEVDDIRNVSEKNGLVAMVGHTFIYNTAVRYLKKVINSGELGDIRYIYSQRLNLGRIRSDVNALWNLAPHDISIIQFLLDDPEPVFVTKHGMDYVQTEIDDVVFMNIFYPNKVIAHIHVSWLDPHKIRRMTVVGSQKMVVYDDISDNKIAIYDKGIDRMAVLGEHMDFDNPTAFSFNHRSGDVLLPKIAWQEPLKVEIEHFVDCIQNGTKCLSGLEHAKKVVGILSTASKHDI</sequence>
<evidence type="ECO:0000313" key="3">
    <source>
        <dbReference type="EMBL" id="ODS32778.1"/>
    </source>
</evidence>
<organism evidence="3 4">
    <name type="scientific">Candidatus Scalindua rubra</name>
    <dbReference type="NCBI Taxonomy" id="1872076"/>
    <lineage>
        <taxon>Bacteria</taxon>
        <taxon>Pseudomonadati</taxon>
        <taxon>Planctomycetota</taxon>
        <taxon>Candidatus Brocadiia</taxon>
        <taxon>Candidatus Brocadiales</taxon>
        <taxon>Candidatus Scalinduaceae</taxon>
        <taxon>Candidatus Scalindua</taxon>
    </lineage>
</organism>
<dbReference type="InterPro" id="IPR036291">
    <property type="entry name" value="NAD(P)-bd_dom_sf"/>
</dbReference>
<comment type="caution">
    <text evidence="3">The sequence shown here is derived from an EMBL/GenBank/DDBJ whole genome shotgun (WGS) entry which is preliminary data.</text>
</comment>
<dbReference type="EMBL" id="MAYW01000049">
    <property type="protein sequence ID" value="ODS32778.1"/>
    <property type="molecule type" value="Genomic_DNA"/>
</dbReference>
<dbReference type="Proteomes" id="UP000094056">
    <property type="component" value="Unassembled WGS sequence"/>
</dbReference>